<keyword evidence="2" id="KW-1185">Reference proteome</keyword>
<evidence type="ECO:0000313" key="2">
    <source>
        <dbReference type="Proteomes" id="UP001345219"/>
    </source>
</evidence>
<organism evidence="1 2">
    <name type="scientific">Trapa incisa</name>
    <dbReference type="NCBI Taxonomy" id="236973"/>
    <lineage>
        <taxon>Eukaryota</taxon>
        <taxon>Viridiplantae</taxon>
        <taxon>Streptophyta</taxon>
        <taxon>Embryophyta</taxon>
        <taxon>Tracheophyta</taxon>
        <taxon>Spermatophyta</taxon>
        <taxon>Magnoliopsida</taxon>
        <taxon>eudicotyledons</taxon>
        <taxon>Gunneridae</taxon>
        <taxon>Pentapetalae</taxon>
        <taxon>rosids</taxon>
        <taxon>malvids</taxon>
        <taxon>Myrtales</taxon>
        <taxon>Lythraceae</taxon>
        <taxon>Trapa</taxon>
    </lineage>
</organism>
<gene>
    <name evidence="1" type="ORF">SAY87_020266</name>
</gene>
<reference evidence="1 2" key="1">
    <citation type="journal article" date="2023" name="Hortic Res">
        <title>Pangenome of water caltrop reveals structural variations and asymmetric subgenome divergence after allopolyploidization.</title>
        <authorList>
            <person name="Zhang X."/>
            <person name="Chen Y."/>
            <person name="Wang L."/>
            <person name="Yuan Y."/>
            <person name="Fang M."/>
            <person name="Shi L."/>
            <person name="Lu R."/>
            <person name="Comes H.P."/>
            <person name="Ma Y."/>
            <person name="Chen Y."/>
            <person name="Huang G."/>
            <person name="Zhou Y."/>
            <person name="Zheng Z."/>
            <person name="Qiu Y."/>
        </authorList>
    </citation>
    <scope>NUCLEOTIDE SEQUENCE [LARGE SCALE GENOMIC DNA]</scope>
    <source>
        <tissue evidence="1">Roots</tissue>
    </source>
</reference>
<dbReference type="AlphaFoldDB" id="A0AAN7K9K2"/>
<evidence type="ECO:0000313" key="1">
    <source>
        <dbReference type="EMBL" id="KAK4758965.1"/>
    </source>
</evidence>
<name>A0AAN7K9K2_9MYRT</name>
<comment type="caution">
    <text evidence="1">The sequence shown here is derived from an EMBL/GenBank/DDBJ whole genome shotgun (WGS) entry which is preliminary data.</text>
</comment>
<proteinExistence type="predicted"/>
<accession>A0AAN7K9K2</accession>
<dbReference type="Proteomes" id="UP001345219">
    <property type="component" value="Chromosome 15"/>
</dbReference>
<dbReference type="EMBL" id="JAXIOK010000012">
    <property type="protein sequence ID" value="KAK4758965.1"/>
    <property type="molecule type" value="Genomic_DNA"/>
</dbReference>
<sequence length="101" mass="11411">MSNTSNTNAVGYELRSGTSLSCFTTDLISVLSPLTQTQCLCLLFAGWIPHKLIVLLTPNRYSSNLQALLRVQNQLNQSLIKERKCLPPSYMHIFVIHYPLM</sequence>
<protein>
    <submittedName>
        <fullName evidence="1">Uncharacterized protein</fullName>
    </submittedName>
</protein>